<name>A0AC34R7B3_9BILA</name>
<evidence type="ECO:0000313" key="2">
    <source>
        <dbReference type="WBParaSite" id="JU765_v2.g4083.t2"/>
    </source>
</evidence>
<accession>A0AC34R7B3</accession>
<dbReference type="Proteomes" id="UP000887576">
    <property type="component" value="Unplaced"/>
</dbReference>
<protein>
    <submittedName>
        <fullName evidence="2">Alpha-carbonic anhydrase domain-containing protein</fullName>
    </submittedName>
</protein>
<evidence type="ECO:0000313" key="1">
    <source>
        <dbReference type="Proteomes" id="UP000887576"/>
    </source>
</evidence>
<dbReference type="WBParaSite" id="JU765_v2.g4083.t2">
    <property type="protein sequence ID" value="JU765_v2.g4083.t2"/>
    <property type="gene ID" value="JU765_v2.g4083"/>
</dbReference>
<proteinExistence type="predicted"/>
<sequence length="363" mass="40676">MISWLMTACLYPCIIGPDFWGLVNKHWRMCTVGQMQSPINIDPSRLLFDPGLAPIQIGNQVVEGVLQNTGQLPIITVNETSSFEAADSIQLTPKIVNISGGPSTPYNFRLHHVVIHFGRVKEGEKGSEHTVDRVRFPAEVQFLAYNYDLYENFSQAMTEPRGLLGISIIVDIGEVTNPELRRLTVASQSITYKDQKTVLPRFHPAELMPKTTNYVTYDGSLTYPGCYETVTWVVMNNPIYITRDDLAIWNDLQQTEIKQNNPVFMSPNYRPLKPLNNRLIRTNINIRANKVPGSGGGSCPSNIYLNNGYRANPLKVKNGESQIKTVAGARHARRSHPVDENDDGNDVYDAAYAASELEIETSY</sequence>
<reference evidence="2" key="1">
    <citation type="submission" date="2022-11" db="UniProtKB">
        <authorList>
            <consortium name="WormBaseParasite"/>
        </authorList>
    </citation>
    <scope>IDENTIFICATION</scope>
</reference>
<organism evidence="1 2">
    <name type="scientific">Panagrolaimus sp. JU765</name>
    <dbReference type="NCBI Taxonomy" id="591449"/>
    <lineage>
        <taxon>Eukaryota</taxon>
        <taxon>Metazoa</taxon>
        <taxon>Ecdysozoa</taxon>
        <taxon>Nematoda</taxon>
        <taxon>Chromadorea</taxon>
        <taxon>Rhabditida</taxon>
        <taxon>Tylenchina</taxon>
        <taxon>Panagrolaimomorpha</taxon>
        <taxon>Panagrolaimoidea</taxon>
        <taxon>Panagrolaimidae</taxon>
        <taxon>Panagrolaimus</taxon>
    </lineage>
</organism>